<name>A0A521FEP9_SACCC</name>
<keyword evidence="1" id="KW-0812">Transmembrane</keyword>
<organism evidence="2 3">
    <name type="scientific">Saccharicrinis carchari</name>
    <dbReference type="NCBI Taxonomy" id="1168039"/>
    <lineage>
        <taxon>Bacteria</taxon>
        <taxon>Pseudomonadati</taxon>
        <taxon>Bacteroidota</taxon>
        <taxon>Bacteroidia</taxon>
        <taxon>Marinilabiliales</taxon>
        <taxon>Marinilabiliaceae</taxon>
        <taxon>Saccharicrinis</taxon>
    </lineage>
</organism>
<protein>
    <submittedName>
        <fullName evidence="2">Uncharacterized protein</fullName>
    </submittedName>
</protein>
<evidence type="ECO:0000256" key="1">
    <source>
        <dbReference type="SAM" id="Phobius"/>
    </source>
</evidence>
<keyword evidence="1" id="KW-0472">Membrane</keyword>
<sequence>MEYITKFYINYPDIVRVAMIPMIIAILAIALPLLIQTISRIEDKYNSTKLIVVFKKESIYKSFWIILFLSILSFICWVLQLPRIVDFGVFNGVLDNSAFLFITTSTIFLIIATLRLFGLILTYYQTEKLLNRLTRKYKKSIKT</sequence>
<evidence type="ECO:0000313" key="3">
    <source>
        <dbReference type="Proteomes" id="UP000319040"/>
    </source>
</evidence>
<reference evidence="2 3" key="1">
    <citation type="submission" date="2017-05" db="EMBL/GenBank/DDBJ databases">
        <authorList>
            <person name="Varghese N."/>
            <person name="Submissions S."/>
        </authorList>
    </citation>
    <scope>NUCLEOTIDE SEQUENCE [LARGE SCALE GENOMIC DNA]</scope>
    <source>
        <strain evidence="2 3">DSM 27040</strain>
    </source>
</reference>
<dbReference type="EMBL" id="FXTB01000024">
    <property type="protein sequence ID" value="SMO94589.1"/>
    <property type="molecule type" value="Genomic_DNA"/>
</dbReference>
<feature type="transmembrane region" description="Helical" evidence="1">
    <location>
        <begin position="14"/>
        <end position="38"/>
    </location>
</feature>
<feature type="transmembrane region" description="Helical" evidence="1">
    <location>
        <begin position="59"/>
        <end position="80"/>
    </location>
</feature>
<keyword evidence="1" id="KW-1133">Transmembrane helix</keyword>
<dbReference type="Proteomes" id="UP000319040">
    <property type="component" value="Unassembled WGS sequence"/>
</dbReference>
<feature type="transmembrane region" description="Helical" evidence="1">
    <location>
        <begin position="100"/>
        <end position="124"/>
    </location>
</feature>
<evidence type="ECO:0000313" key="2">
    <source>
        <dbReference type="EMBL" id="SMO94589.1"/>
    </source>
</evidence>
<accession>A0A521FEP9</accession>
<dbReference type="AlphaFoldDB" id="A0A521FEP9"/>
<proteinExistence type="predicted"/>
<gene>
    <name evidence="2" type="ORF">SAMN06265379_1241</name>
</gene>
<keyword evidence="3" id="KW-1185">Reference proteome</keyword>